<accession>A0A3A4JVB3</accession>
<dbReference type="EMBL" id="QZFU01000020">
    <property type="protein sequence ID" value="RJO74143.1"/>
    <property type="molecule type" value="Genomic_DNA"/>
</dbReference>
<protein>
    <recommendedName>
        <fullName evidence="4">RecT-like ssDNA binding protein</fullName>
    </recommendedName>
</protein>
<reference evidence="2 3" key="1">
    <citation type="submission" date="2018-09" db="EMBL/GenBank/DDBJ databases">
        <title>YIM PH21274 draft genome.</title>
        <authorList>
            <person name="Miao C."/>
        </authorList>
    </citation>
    <scope>NUCLEOTIDE SEQUENCE [LARGE SCALE GENOMIC DNA]</scope>
    <source>
        <strain evidence="2 3">YIM PH 21724</strain>
    </source>
</reference>
<proteinExistence type="predicted"/>
<dbReference type="Proteomes" id="UP000266677">
    <property type="component" value="Unassembled WGS sequence"/>
</dbReference>
<dbReference type="RefSeq" id="WP_120042309.1">
    <property type="nucleotide sequence ID" value="NZ_QZFU01000020.1"/>
</dbReference>
<gene>
    <name evidence="2" type="ORF">D5S18_18495</name>
</gene>
<name>A0A3A4JVB3_9NOCA</name>
<evidence type="ECO:0008006" key="4">
    <source>
        <dbReference type="Google" id="ProtNLM"/>
    </source>
</evidence>
<comment type="caution">
    <text evidence="2">The sequence shown here is derived from an EMBL/GenBank/DDBJ whole genome shotgun (WGS) entry which is preliminary data.</text>
</comment>
<feature type="region of interest" description="Disordered" evidence="1">
    <location>
        <begin position="187"/>
        <end position="258"/>
    </location>
</feature>
<dbReference type="OrthoDB" id="3693665at2"/>
<feature type="compositionally biased region" description="Low complexity" evidence="1">
    <location>
        <begin position="247"/>
        <end position="258"/>
    </location>
</feature>
<evidence type="ECO:0000313" key="3">
    <source>
        <dbReference type="Proteomes" id="UP000266677"/>
    </source>
</evidence>
<evidence type="ECO:0000313" key="2">
    <source>
        <dbReference type="EMBL" id="RJO74143.1"/>
    </source>
</evidence>
<organism evidence="2 3">
    <name type="scientific">Nocardia panacis</name>
    <dbReference type="NCBI Taxonomy" id="2340916"/>
    <lineage>
        <taxon>Bacteria</taxon>
        <taxon>Bacillati</taxon>
        <taxon>Actinomycetota</taxon>
        <taxon>Actinomycetes</taxon>
        <taxon>Mycobacteriales</taxon>
        <taxon>Nocardiaceae</taxon>
        <taxon>Nocardia</taxon>
    </lineage>
</organism>
<keyword evidence="3" id="KW-1185">Reference proteome</keyword>
<dbReference type="AlphaFoldDB" id="A0A3A4JVB3"/>
<sequence length="339" mass="37022">MNQIQPYAFGEATATQLAATTTQTRGERSREWLDLFFQTAKAAEILAGTDFVPTTMKGKPAQVAAAMMKGYELDIDPLDALGNIFSVHGRIGFYAEFMRRRILQAGHEFRPIETSDTRAVVEGRRAGTEEWVRASFTAQQAKAAKIDLGGYPEDKLFARATSRLCKRVFPDVLSGAAIAEDLMDEEPTAAVRVPSQRVDTDEVPEPGTIQRARKPRRSAAPRPPAPEAEPDHTPVDAPPLPGDEPTTEPAPAAEPMATTAQVQKLNILLEKEGLKDRAAKLDYLSGEFGRSLASSKDLTKVEARQLIDYLERPVEPDSVAEAVALGDEPMPRLEGGEQQ</sequence>
<evidence type="ECO:0000256" key="1">
    <source>
        <dbReference type="SAM" id="MobiDB-lite"/>
    </source>
</evidence>